<reference evidence="2 3" key="1">
    <citation type="submission" date="2023-05" db="EMBL/GenBank/DDBJ databases">
        <title>Lithophilousrod everest ZFBP1038 complete genpme.</title>
        <authorList>
            <person name="Tian M."/>
        </authorList>
    </citation>
    <scope>NUCLEOTIDE SEQUENCE [LARGE SCALE GENOMIC DNA]</scope>
    <source>
        <strain evidence="2 3">ZFBP1038</strain>
    </source>
</reference>
<proteinExistence type="predicted"/>
<gene>
    <name evidence="2" type="ORF">LWF01_12635</name>
</gene>
<dbReference type="Gene3D" id="3.90.25.10">
    <property type="entry name" value="UDP-galactose 4-epimerase, domain 1"/>
    <property type="match status" value="1"/>
</dbReference>
<dbReference type="Pfam" id="PF13460">
    <property type="entry name" value="NAD_binding_10"/>
    <property type="match status" value="1"/>
</dbReference>
<evidence type="ECO:0000313" key="2">
    <source>
        <dbReference type="EMBL" id="WGW10949.1"/>
    </source>
</evidence>
<sequence>MKIVVTTPTGNVGSHVVPLLVQAGALPTVLVRDSAKLSDHVRKSCDVVEVDQGDVDGVIRATAGADALFWVDPPTDDDDPIAGHARMGESAARAVRENGIGRVVFQSSGGAEARHGFGEIDGLARTEELLDDTPASVTHLRCGYFFTNLLMDIDGLRNGVLTTTLPIEQRIPWVAPRDIAAVAAARLLSEGWHGRVSQGVYGPVDLSFAEVAEIVGNAIGRNVVADQITDEQAAEPLRGFGLSEAQVEAIVGMSRGLRGGYVPESPRDITSTTPTTLGSWAYETLRPVISG</sequence>
<organism evidence="2 3">
    <name type="scientific">Saxibacter everestensis</name>
    <dbReference type="NCBI Taxonomy" id="2909229"/>
    <lineage>
        <taxon>Bacteria</taxon>
        <taxon>Bacillati</taxon>
        <taxon>Actinomycetota</taxon>
        <taxon>Actinomycetes</taxon>
        <taxon>Micrococcales</taxon>
        <taxon>Brevibacteriaceae</taxon>
        <taxon>Saxibacter</taxon>
    </lineage>
</organism>
<dbReference type="Gene3D" id="3.40.50.720">
    <property type="entry name" value="NAD(P)-binding Rossmann-like Domain"/>
    <property type="match status" value="1"/>
</dbReference>
<dbReference type="PANTHER" id="PTHR43162">
    <property type="match status" value="1"/>
</dbReference>
<keyword evidence="3" id="KW-1185">Reference proteome</keyword>
<name>A0ABY8QRE0_9MICO</name>
<evidence type="ECO:0000259" key="1">
    <source>
        <dbReference type="Pfam" id="PF13460"/>
    </source>
</evidence>
<dbReference type="RefSeq" id="WP_349637731.1">
    <property type="nucleotide sequence ID" value="NZ_CP090958.1"/>
</dbReference>
<accession>A0ABY8QRE0</accession>
<dbReference type="InterPro" id="IPR051604">
    <property type="entry name" value="Ergot_Alk_Oxidoreductase"/>
</dbReference>
<feature type="domain" description="NAD(P)-binding" evidence="1">
    <location>
        <begin position="9"/>
        <end position="119"/>
    </location>
</feature>
<dbReference type="EMBL" id="CP090958">
    <property type="protein sequence ID" value="WGW10949.1"/>
    <property type="molecule type" value="Genomic_DNA"/>
</dbReference>
<dbReference type="SUPFAM" id="SSF51735">
    <property type="entry name" value="NAD(P)-binding Rossmann-fold domains"/>
    <property type="match status" value="1"/>
</dbReference>
<evidence type="ECO:0000313" key="3">
    <source>
        <dbReference type="Proteomes" id="UP001209083"/>
    </source>
</evidence>
<dbReference type="InterPro" id="IPR016040">
    <property type="entry name" value="NAD(P)-bd_dom"/>
</dbReference>
<dbReference type="Proteomes" id="UP001209083">
    <property type="component" value="Chromosome"/>
</dbReference>
<dbReference type="InterPro" id="IPR036291">
    <property type="entry name" value="NAD(P)-bd_dom_sf"/>
</dbReference>
<protein>
    <submittedName>
        <fullName evidence="2">NAD(P)H-binding protein</fullName>
    </submittedName>
</protein>
<dbReference type="PANTHER" id="PTHR43162:SF1">
    <property type="entry name" value="PRESTALK A DIFFERENTIATION PROTEIN A"/>
    <property type="match status" value="1"/>
</dbReference>